<name>A0A0M2V807_9GAMM</name>
<dbReference type="InterPro" id="IPR035093">
    <property type="entry name" value="RelE/ParE_toxin_dom_sf"/>
</dbReference>
<dbReference type="Pfam" id="PF05015">
    <property type="entry name" value="HigB-like_toxin"/>
    <property type="match status" value="1"/>
</dbReference>
<dbReference type="PATRIC" id="fig|336831.14.peg.3314"/>
<evidence type="ECO:0000313" key="2">
    <source>
        <dbReference type="Proteomes" id="UP000034228"/>
    </source>
</evidence>
<dbReference type="RefSeq" id="WP_046556638.1">
    <property type="nucleotide sequence ID" value="NZ_LAHO01000003.1"/>
</dbReference>
<proteinExistence type="predicted"/>
<gene>
    <name evidence="1" type="ORF">WG68_05015</name>
</gene>
<accession>A0A0M2V807</accession>
<dbReference type="Gene3D" id="3.30.2310.20">
    <property type="entry name" value="RelE-like"/>
    <property type="match status" value="1"/>
</dbReference>
<dbReference type="InterPro" id="IPR007711">
    <property type="entry name" value="HigB-1"/>
</dbReference>
<keyword evidence="2" id="KW-1185">Reference proteome</keyword>
<dbReference type="OrthoDB" id="9801102at2"/>
<dbReference type="PANTHER" id="PTHR40266">
    <property type="entry name" value="TOXIN HIGB-1"/>
    <property type="match status" value="1"/>
</dbReference>
<dbReference type="PANTHER" id="PTHR40266:SF2">
    <property type="entry name" value="TOXIN HIGB-1"/>
    <property type="match status" value="1"/>
</dbReference>
<protein>
    <submittedName>
        <fullName evidence="1">Peptidase</fullName>
    </submittedName>
</protein>
<dbReference type="SUPFAM" id="SSF143011">
    <property type="entry name" value="RelE-like"/>
    <property type="match status" value="1"/>
</dbReference>
<reference evidence="1 2" key="1">
    <citation type="submission" date="2015-03" db="EMBL/GenBank/DDBJ databases">
        <title>Draft genome sequences of two protease-producing strains of Arsukibacterium isolated from two cold and alkaline environments.</title>
        <authorList>
            <person name="Lylloff J.E."/>
            <person name="Skov L.B."/>
            <person name="Jepsen M."/>
            <person name="Hallin P.F."/>
            <person name="Sorensen S.J."/>
            <person name="Stougaard P."/>
            <person name="Glaring M.A."/>
        </authorList>
    </citation>
    <scope>NUCLEOTIDE SEQUENCE [LARGE SCALE GENOMIC DNA]</scope>
    <source>
        <strain evidence="1 2">GCM72</strain>
    </source>
</reference>
<evidence type="ECO:0000313" key="1">
    <source>
        <dbReference type="EMBL" id="KKO46741.1"/>
    </source>
</evidence>
<dbReference type="AlphaFoldDB" id="A0A0M2V807"/>
<sequence length="92" mass="10198">MIRNFKHKGLAKFFNTGSTAGIQVAHANRLRLILGRLNAATSAKDMDLPGLKLHELVGNRKGVWSVTVSGNWRVTFLFVGADADVVNYEDYH</sequence>
<dbReference type="EMBL" id="LAHO01000003">
    <property type="protein sequence ID" value="KKO46741.1"/>
    <property type="molecule type" value="Genomic_DNA"/>
</dbReference>
<dbReference type="STRING" id="336831.WG68_05015"/>
<organism evidence="1 2">
    <name type="scientific">Arsukibacterium ikkense</name>
    <dbReference type="NCBI Taxonomy" id="336831"/>
    <lineage>
        <taxon>Bacteria</taxon>
        <taxon>Pseudomonadati</taxon>
        <taxon>Pseudomonadota</taxon>
        <taxon>Gammaproteobacteria</taxon>
        <taxon>Chromatiales</taxon>
        <taxon>Chromatiaceae</taxon>
        <taxon>Arsukibacterium</taxon>
    </lineage>
</organism>
<comment type="caution">
    <text evidence="1">The sequence shown here is derived from an EMBL/GenBank/DDBJ whole genome shotgun (WGS) entry which is preliminary data.</text>
</comment>
<dbReference type="Proteomes" id="UP000034228">
    <property type="component" value="Unassembled WGS sequence"/>
</dbReference>